<evidence type="ECO:0000313" key="2">
    <source>
        <dbReference type="Proteomes" id="UP001218218"/>
    </source>
</evidence>
<dbReference type="EMBL" id="JARIHO010000090">
    <property type="protein sequence ID" value="KAJ7306906.1"/>
    <property type="molecule type" value="Genomic_DNA"/>
</dbReference>
<protein>
    <submittedName>
        <fullName evidence="1">Uncharacterized protein</fullName>
    </submittedName>
</protein>
<sequence>NPYALGGWSTAANLNADSTRNTVPQPTIFGALPYPTHNPPSMFICFRFTSFSPSILDCNVMGPQAQTHFHVSTDIPTPGFTTIFNTENQLTAIIEWLPKPVLEIRGIVLKQRVSGWLALS</sequence>
<keyword evidence="2" id="KW-1185">Reference proteome</keyword>
<name>A0AAD6Z405_9AGAR</name>
<dbReference type="AlphaFoldDB" id="A0AAD6Z405"/>
<proteinExistence type="predicted"/>
<dbReference type="Proteomes" id="UP001218218">
    <property type="component" value="Unassembled WGS sequence"/>
</dbReference>
<comment type="caution">
    <text evidence="1">The sequence shown here is derived from an EMBL/GenBank/DDBJ whole genome shotgun (WGS) entry which is preliminary data.</text>
</comment>
<reference evidence="1" key="1">
    <citation type="submission" date="2023-03" db="EMBL/GenBank/DDBJ databases">
        <title>Massive genome expansion in bonnet fungi (Mycena s.s.) driven by repeated elements and novel gene families across ecological guilds.</title>
        <authorList>
            <consortium name="Lawrence Berkeley National Laboratory"/>
            <person name="Harder C.B."/>
            <person name="Miyauchi S."/>
            <person name="Viragh M."/>
            <person name="Kuo A."/>
            <person name="Thoen E."/>
            <person name="Andreopoulos B."/>
            <person name="Lu D."/>
            <person name="Skrede I."/>
            <person name="Drula E."/>
            <person name="Henrissat B."/>
            <person name="Morin E."/>
            <person name="Kohler A."/>
            <person name="Barry K."/>
            <person name="LaButti K."/>
            <person name="Morin E."/>
            <person name="Salamov A."/>
            <person name="Lipzen A."/>
            <person name="Mereny Z."/>
            <person name="Hegedus B."/>
            <person name="Baldrian P."/>
            <person name="Stursova M."/>
            <person name="Weitz H."/>
            <person name="Taylor A."/>
            <person name="Grigoriev I.V."/>
            <person name="Nagy L.G."/>
            <person name="Martin F."/>
            <person name="Kauserud H."/>
        </authorList>
    </citation>
    <scope>NUCLEOTIDE SEQUENCE</scope>
    <source>
        <strain evidence="1">CBHHK002</strain>
    </source>
</reference>
<gene>
    <name evidence="1" type="ORF">DFH08DRAFT_620273</name>
</gene>
<organism evidence="1 2">
    <name type="scientific">Mycena albidolilacea</name>
    <dbReference type="NCBI Taxonomy" id="1033008"/>
    <lineage>
        <taxon>Eukaryota</taxon>
        <taxon>Fungi</taxon>
        <taxon>Dikarya</taxon>
        <taxon>Basidiomycota</taxon>
        <taxon>Agaricomycotina</taxon>
        <taxon>Agaricomycetes</taxon>
        <taxon>Agaricomycetidae</taxon>
        <taxon>Agaricales</taxon>
        <taxon>Marasmiineae</taxon>
        <taxon>Mycenaceae</taxon>
        <taxon>Mycena</taxon>
    </lineage>
</organism>
<feature type="non-terminal residue" evidence="1">
    <location>
        <position position="120"/>
    </location>
</feature>
<accession>A0AAD6Z405</accession>
<evidence type="ECO:0000313" key="1">
    <source>
        <dbReference type="EMBL" id="KAJ7306906.1"/>
    </source>
</evidence>
<feature type="non-terminal residue" evidence="1">
    <location>
        <position position="1"/>
    </location>
</feature>